<dbReference type="STRING" id="106549.A0A540M1D4"/>
<keyword evidence="5" id="KW-0808">Transferase</keyword>
<dbReference type="Proteomes" id="UP000315295">
    <property type="component" value="Unassembled WGS sequence"/>
</dbReference>
<dbReference type="InterPro" id="IPR024709">
    <property type="entry name" value="FucosylTrfase_pln"/>
</dbReference>
<sequence length="479" mass="54223">MTYSPKRAMAELRHSISVGARATSSPMKRDEDSSPLIFDTQPQDDDDGRGRPPYKDRDRPFLSHFQSICPSIADDSNSSRISLFVVIVVAVFCLVSILAIVKRVNTPYLCKKDGITLHCPHVKESPSLWENPYSATTSWKSCAERRLGGISDLPPENETTGYIFIHAEGGLNQQRIAICNAVAVAKIMNATLILPVLKQDQIWKDQTYDNVPQEINRLRCRVNYHALKFLPEIEEMADLLASRMRNRTGGSNPYMALHLRFEKGMVGLSFCDFVGTREEKALMAEYRRKEWPRRYKNGTHLWQLALQKRKEGRCPLEPGEVAVILRAMGYPKETQIYVASGQVYGGHNRMAPLRNMFPNLVTKEELAAKQELDKFRKHVTSLAALDFLVCLKSDVFVMTHGGNFAKLIIGARRYMGHRQKSIKPDKGLMSKSFGDPYMGWATFADDVVTTHETRTGLPEATFPNYDLWENPLTPCMCKA</sequence>
<dbReference type="CDD" id="cd11299">
    <property type="entry name" value="O-FucT_plant"/>
    <property type="match status" value="1"/>
</dbReference>
<dbReference type="AlphaFoldDB" id="A0A540M1D4"/>
<evidence type="ECO:0000256" key="10">
    <source>
        <dbReference type="ARBA" id="ARBA00023253"/>
    </source>
</evidence>
<evidence type="ECO:0000313" key="15">
    <source>
        <dbReference type="EMBL" id="TQD92560.1"/>
    </source>
</evidence>
<dbReference type="GO" id="GO:0016020">
    <property type="term" value="C:membrane"/>
    <property type="evidence" value="ECO:0007669"/>
    <property type="project" value="UniProtKB-SubCell"/>
</dbReference>
<dbReference type="InterPro" id="IPR019378">
    <property type="entry name" value="GDP-Fuc_O-FucTrfase"/>
</dbReference>
<evidence type="ECO:0000256" key="9">
    <source>
        <dbReference type="ARBA" id="ARBA00023180"/>
    </source>
</evidence>
<dbReference type="GO" id="GO:0016757">
    <property type="term" value="F:glycosyltransferase activity"/>
    <property type="evidence" value="ECO:0007669"/>
    <property type="project" value="UniProtKB-KW"/>
</dbReference>
<evidence type="ECO:0000256" key="13">
    <source>
        <dbReference type="SAM" id="MobiDB-lite"/>
    </source>
</evidence>
<dbReference type="Gene3D" id="3.40.50.11350">
    <property type="match status" value="1"/>
</dbReference>
<accession>A0A540M1D4</accession>
<name>A0A540M1D4_MALBA</name>
<dbReference type="Pfam" id="PF10250">
    <property type="entry name" value="O-FucT"/>
    <property type="match status" value="2"/>
</dbReference>
<organism evidence="15 16">
    <name type="scientific">Malus baccata</name>
    <name type="common">Siberian crab apple</name>
    <name type="synonym">Pyrus baccata</name>
    <dbReference type="NCBI Taxonomy" id="106549"/>
    <lineage>
        <taxon>Eukaryota</taxon>
        <taxon>Viridiplantae</taxon>
        <taxon>Streptophyta</taxon>
        <taxon>Embryophyta</taxon>
        <taxon>Tracheophyta</taxon>
        <taxon>Spermatophyta</taxon>
        <taxon>Magnoliopsida</taxon>
        <taxon>eudicotyledons</taxon>
        <taxon>Gunneridae</taxon>
        <taxon>Pentapetalae</taxon>
        <taxon>rosids</taxon>
        <taxon>fabids</taxon>
        <taxon>Rosales</taxon>
        <taxon>Rosaceae</taxon>
        <taxon>Amygdaloideae</taxon>
        <taxon>Maleae</taxon>
        <taxon>Malus</taxon>
    </lineage>
</organism>
<keyword evidence="11" id="KW-0119">Carbohydrate metabolism</keyword>
<feature type="transmembrane region" description="Helical" evidence="14">
    <location>
        <begin position="81"/>
        <end position="101"/>
    </location>
</feature>
<proteinExistence type="inferred from homology"/>
<comment type="subcellular location">
    <subcellularLocation>
        <location evidence="1">Membrane</location>
        <topology evidence="1">Single-pass membrane protein</topology>
    </subcellularLocation>
</comment>
<dbReference type="PANTHER" id="PTHR31933:SF1">
    <property type="entry name" value="PROTEIN PECTIC ARABINOGALACTAN SYNTHESIS-RELATED"/>
    <property type="match status" value="1"/>
</dbReference>
<evidence type="ECO:0000256" key="6">
    <source>
        <dbReference type="ARBA" id="ARBA00022692"/>
    </source>
</evidence>
<dbReference type="PIRSF" id="PIRSF009360">
    <property type="entry name" value="UCP009360"/>
    <property type="match status" value="1"/>
</dbReference>
<evidence type="ECO:0000313" key="16">
    <source>
        <dbReference type="Proteomes" id="UP000315295"/>
    </source>
</evidence>
<evidence type="ECO:0000256" key="8">
    <source>
        <dbReference type="ARBA" id="ARBA00023136"/>
    </source>
</evidence>
<comment type="caution">
    <text evidence="15">The sequence shown here is derived from an EMBL/GenBank/DDBJ whole genome shotgun (WGS) entry which is preliminary data.</text>
</comment>
<reference evidence="15 16" key="1">
    <citation type="journal article" date="2019" name="G3 (Bethesda)">
        <title>Sequencing of a Wild Apple (Malus baccata) Genome Unravels the Differences Between Cultivated and Wild Apple Species Regarding Disease Resistance and Cold Tolerance.</title>
        <authorList>
            <person name="Chen X."/>
        </authorList>
    </citation>
    <scope>NUCLEOTIDE SEQUENCE [LARGE SCALE GENOMIC DNA]</scope>
    <source>
        <strain evidence="16">cv. Shandingzi</strain>
        <tissue evidence="15">Leaves</tissue>
    </source>
</reference>
<evidence type="ECO:0000256" key="5">
    <source>
        <dbReference type="ARBA" id="ARBA00022679"/>
    </source>
</evidence>
<evidence type="ECO:0000256" key="12">
    <source>
        <dbReference type="ARBA" id="ARBA00030350"/>
    </source>
</evidence>
<feature type="compositionally biased region" description="Basic and acidic residues" evidence="13">
    <location>
        <begin position="48"/>
        <end position="59"/>
    </location>
</feature>
<evidence type="ECO:0000256" key="11">
    <source>
        <dbReference type="ARBA" id="ARBA00023277"/>
    </source>
</evidence>
<keyword evidence="10" id="KW-0294">Fucose metabolism</keyword>
<keyword evidence="4" id="KW-0328">Glycosyltransferase</keyword>
<keyword evidence="16" id="KW-1185">Reference proteome</keyword>
<evidence type="ECO:0000256" key="4">
    <source>
        <dbReference type="ARBA" id="ARBA00022676"/>
    </source>
</evidence>
<evidence type="ECO:0000256" key="3">
    <source>
        <dbReference type="ARBA" id="ARBA00007737"/>
    </source>
</evidence>
<gene>
    <name evidence="15" type="ORF">C1H46_021812</name>
</gene>
<comment type="pathway">
    <text evidence="2">Glycan metabolism.</text>
</comment>
<dbReference type="EMBL" id="VIEB01000390">
    <property type="protein sequence ID" value="TQD92560.1"/>
    <property type="molecule type" value="Genomic_DNA"/>
</dbReference>
<keyword evidence="8 14" id="KW-0472">Membrane</keyword>
<comment type="similarity">
    <text evidence="3">Belongs to the glycosyltransferase GT106 family.</text>
</comment>
<keyword evidence="9" id="KW-0325">Glycoprotein</keyword>
<dbReference type="GO" id="GO:0006004">
    <property type="term" value="P:fucose metabolic process"/>
    <property type="evidence" value="ECO:0007669"/>
    <property type="project" value="UniProtKB-KW"/>
</dbReference>
<evidence type="ECO:0000256" key="2">
    <source>
        <dbReference type="ARBA" id="ARBA00004881"/>
    </source>
</evidence>
<evidence type="ECO:0000256" key="1">
    <source>
        <dbReference type="ARBA" id="ARBA00004167"/>
    </source>
</evidence>
<evidence type="ECO:0000256" key="14">
    <source>
        <dbReference type="SAM" id="Phobius"/>
    </source>
</evidence>
<dbReference type="InterPro" id="IPR052272">
    <property type="entry name" value="GT106_glycosyltransferase"/>
</dbReference>
<feature type="region of interest" description="Disordered" evidence="13">
    <location>
        <begin position="14"/>
        <end position="59"/>
    </location>
</feature>
<protein>
    <recommendedName>
        <fullName evidence="12">O-fucosyltransferase family protein</fullName>
    </recommendedName>
</protein>
<keyword evidence="7 14" id="KW-1133">Transmembrane helix</keyword>
<evidence type="ECO:0000256" key="7">
    <source>
        <dbReference type="ARBA" id="ARBA00022989"/>
    </source>
</evidence>
<keyword evidence="6 14" id="KW-0812">Transmembrane</keyword>
<dbReference type="PANTHER" id="PTHR31933">
    <property type="entry name" value="O-FUCOSYLTRANSFERASE 2-RELATED"/>
    <property type="match status" value="1"/>
</dbReference>